<gene>
    <name evidence="1" type="primary">10</name>
    <name evidence="1" type="ORF">PBI_KESHU_10</name>
</gene>
<name>A0A0B5A3H0_9CAUD</name>
<accession>A0A0B5A3H0</accession>
<dbReference type="GeneID" id="23680370"/>
<sequence length="66" mass="7364">MTPDQEAWIAARNEGRAATPGDRNPYAGTGIRARMWMLGYKTMLLDKLNRSPAYQAYLYGPADNGE</sequence>
<dbReference type="Proteomes" id="UP000031717">
    <property type="component" value="Segment"/>
</dbReference>
<dbReference type="RefSeq" id="YP_009125762.1">
    <property type="nucleotide sequence ID" value="NC_026603.1"/>
</dbReference>
<dbReference type="InterPro" id="IPR007040">
    <property type="entry name" value="Ribosome_modulation_factor"/>
</dbReference>
<evidence type="ECO:0000313" key="1">
    <source>
        <dbReference type="EMBL" id="AJD82230.1"/>
    </source>
</evidence>
<reference evidence="1 2" key="1">
    <citation type="submission" date="2014-10" db="EMBL/GenBank/DDBJ databases">
        <authorList>
            <person name="Mthembu S."/>
            <person name="Kuvar S."/>
            <person name="Nduna N."/>
            <person name="Pillay S."/>
            <person name="Pillay T."/>
            <person name="Tang P.-C."/>
            <person name="Reddy N."/>
            <person name="Larsen M.H."/>
            <person name="Rubin E.J."/>
            <person name="Russell D.A."/>
            <person name="Guerrero C.A."/>
            <person name="Bowman C.A."/>
            <person name="Jacobs-Sera D."/>
            <person name="Hendrix R.W."/>
            <person name="Hatfull G.F."/>
        </authorList>
    </citation>
    <scope>NUCLEOTIDE SEQUENCE [LARGE SCALE GENOMIC DNA]</scope>
</reference>
<proteinExistence type="predicted"/>
<organism evidence="1 2">
    <name type="scientific">Mycobacterium phage Keshu</name>
    <dbReference type="NCBI Taxonomy" id="1567471"/>
    <lineage>
        <taxon>Viruses</taxon>
        <taxon>Duplodnaviria</taxon>
        <taxon>Heunggongvirae</taxon>
        <taxon>Uroviricota</taxon>
        <taxon>Caudoviricetes</taxon>
        <taxon>Weiservirinae</taxon>
        <taxon>Keshuvirus</taxon>
        <taxon>Keshuvirus keshu</taxon>
    </lineage>
</organism>
<protein>
    <submittedName>
        <fullName evidence="1">Uncharacterized protein</fullName>
    </submittedName>
</protein>
<dbReference type="KEGG" id="vg:23680370"/>
<dbReference type="EMBL" id="KP027199">
    <property type="protein sequence ID" value="AJD82230.1"/>
    <property type="molecule type" value="Genomic_DNA"/>
</dbReference>
<dbReference type="Pfam" id="PF04957">
    <property type="entry name" value="RMF"/>
    <property type="match status" value="1"/>
</dbReference>
<keyword evidence="2" id="KW-1185">Reference proteome</keyword>
<evidence type="ECO:0000313" key="2">
    <source>
        <dbReference type="Proteomes" id="UP000031717"/>
    </source>
</evidence>
<dbReference type="OrthoDB" id="26856at10239"/>